<dbReference type="GO" id="GO:0051301">
    <property type="term" value="P:cell division"/>
    <property type="evidence" value="ECO:0007669"/>
    <property type="project" value="UniProtKB-KW"/>
</dbReference>
<name>A0A223D129_9BACL</name>
<dbReference type="GO" id="GO:0006260">
    <property type="term" value="P:DNA replication"/>
    <property type="evidence" value="ECO:0007669"/>
    <property type="project" value="UniProtKB-UniRule"/>
</dbReference>
<evidence type="ECO:0000256" key="3">
    <source>
        <dbReference type="ARBA" id="ARBA00022829"/>
    </source>
</evidence>
<gene>
    <name evidence="5 6" type="primary">scpB</name>
    <name evidence="6" type="ORF">CIG75_08800</name>
</gene>
<dbReference type="GO" id="GO:0051304">
    <property type="term" value="P:chromosome separation"/>
    <property type="evidence" value="ECO:0007669"/>
    <property type="project" value="InterPro"/>
</dbReference>
<keyword evidence="7" id="KW-1185">Reference proteome</keyword>
<evidence type="ECO:0000256" key="5">
    <source>
        <dbReference type="HAMAP-Rule" id="MF_01804"/>
    </source>
</evidence>
<dbReference type="RefSeq" id="WP_094236316.1">
    <property type="nucleotide sequence ID" value="NZ_CP022657.1"/>
</dbReference>
<accession>A0A223D129</accession>
<evidence type="ECO:0000313" key="7">
    <source>
        <dbReference type="Proteomes" id="UP000214688"/>
    </source>
</evidence>
<reference evidence="6 7" key="1">
    <citation type="journal article" date="2015" name="Int. J. Syst. Evol. Microbiol.">
        <title>Tumebacillus algifaecis sp. nov., isolated from decomposing algal scum.</title>
        <authorList>
            <person name="Wu Y.F."/>
            <person name="Zhang B."/>
            <person name="Xing P."/>
            <person name="Wu Q.L."/>
            <person name="Liu S.J."/>
        </authorList>
    </citation>
    <scope>NUCLEOTIDE SEQUENCE [LARGE SCALE GENOMIC DNA]</scope>
    <source>
        <strain evidence="6 7">THMBR28</strain>
    </source>
</reference>
<comment type="function">
    <text evidence="5">Participates in chromosomal partition during cell division. May act via the formation of a condensin-like complex containing Smc and ScpA that pull DNA away from mid-cell into both cell halves.</text>
</comment>
<evidence type="ECO:0000256" key="4">
    <source>
        <dbReference type="ARBA" id="ARBA00023306"/>
    </source>
</evidence>
<comment type="subunit">
    <text evidence="5">Homodimer. Homodimerization may be required to stabilize the binding of ScpA to the Smc head domains. Component of a cohesin-like complex composed of ScpA, ScpB and the Smc homodimer, in which ScpA and ScpB bind to the head domain of Smc. The presence of the three proteins is required for the association of the complex with DNA.</text>
</comment>
<protein>
    <recommendedName>
        <fullName evidence="5">Segregation and condensation protein B</fullName>
    </recommendedName>
</protein>
<dbReference type="SUPFAM" id="SSF46785">
    <property type="entry name" value="Winged helix' DNA-binding domain"/>
    <property type="match status" value="2"/>
</dbReference>
<dbReference type="Pfam" id="PF04079">
    <property type="entry name" value="SMC_ScpB"/>
    <property type="match status" value="1"/>
</dbReference>
<evidence type="ECO:0000256" key="2">
    <source>
        <dbReference type="ARBA" id="ARBA00022618"/>
    </source>
</evidence>
<dbReference type="AlphaFoldDB" id="A0A223D129"/>
<comment type="similarity">
    <text evidence="5">Belongs to the ScpB family.</text>
</comment>
<dbReference type="OrthoDB" id="9806226at2"/>
<dbReference type="NCBIfam" id="TIGR00281">
    <property type="entry name" value="SMC-Scp complex subunit ScpB"/>
    <property type="match status" value="1"/>
</dbReference>
<dbReference type="Gene3D" id="1.10.10.10">
    <property type="entry name" value="Winged helix-like DNA-binding domain superfamily/Winged helix DNA-binding domain"/>
    <property type="match status" value="2"/>
</dbReference>
<dbReference type="PIRSF" id="PIRSF019345">
    <property type="entry name" value="ScpB"/>
    <property type="match status" value="1"/>
</dbReference>
<dbReference type="EMBL" id="CP022657">
    <property type="protein sequence ID" value="ASS75067.1"/>
    <property type="molecule type" value="Genomic_DNA"/>
</dbReference>
<dbReference type="InterPro" id="IPR005234">
    <property type="entry name" value="ScpB_csome_segregation"/>
</dbReference>
<evidence type="ECO:0000256" key="1">
    <source>
        <dbReference type="ARBA" id="ARBA00022490"/>
    </source>
</evidence>
<dbReference type="PANTHER" id="PTHR34298:SF2">
    <property type="entry name" value="SEGREGATION AND CONDENSATION PROTEIN B"/>
    <property type="match status" value="1"/>
</dbReference>
<dbReference type="InterPro" id="IPR036390">
    <property type="entry name" value="WH_DNA-bd_sf"/>
</dbReference>
<organism evidence="6 7">
    <name type="scientific">Tumebacillus algifaecis</name>
    <dbReference type="NCBI Taxonomy" id="1214604"/>
    <lineage>
        <taxon>Bacteria</taxon>
        <taxon>Bacillati</taxon>
        <taxon>Bacillota</taxon>
        <taxon>Bacilli</taxon>
        <taxon>Bacillales</taxon>
        <taxon>Alicyclobacillaceae</taxon>
        <taxon>Tumebacillus</taxon>
    </lineage>
</organism>
<dbReference type="GO" id="GO:0005737">
    <property type="term" value="C:cytoplasm"/>
    <property type="evidence" value="ECO:0007669"/>
    <property type="project" value="UniProtKB-SubCell"/>
</dbReference>
<dbReference type="PANTHER" id="PTHR34298">
    <property type="entry name" value="SEGREGATION AND CONDENSATION PROTEIN B"/>
    <property type="match status" value="1"/>
</dbReference>
<dbReference type="Proteomes" id="UP000214688">
    <property type="component" value="Chromosome"/>
</dbReference>
<keyword evidence="2 5" id="KW-0132">Cell division</keyword>
<comment type="subcellular location">
    <subcellularLocation>
        <location evidence="5">Cytoplasm</location>
    </subcellularLocation>
    <text evidence="5">Associated with two foci at the outer edges of the nucleoid region in young cells, and at four foci within both cell halves in older cells.</text>
</comment>
<dbReference type="KEGG" id="tab:CIG75_08800"/>
<dbReference type="InterPro" id="IPR036388">
    <property type="entry name" value="WH-like_DNA-bd_sf"/>
</dbReference>
<keyword evidence="4 5" id="KW-0131">Cell cycle</keyword>
<proteinExistence type="inferred from homology"/>
<keyword evidence="1 5" id="KW-0963">Cytoplasm</keyword>
<dbReference type="HAMAP" id="MF_01804">
    <property type="entry name" value="ScpB"/>
    <property type="match status" value="1"/>
</dbReference>
<evidence type="ECO:0000313" key="6">
    <source>
        <dbReference type="EMBL" id="ASS75067.1"/>
    </source>
</evidence>
<keyword evidence="3 5" id="KW-0159">Chromosome partition</keyword>
<sequence length="198" mass="22338">MDAKEIKSVIEGLLFVSGSDGIEAKQLADILELDREEARDYLYDLQTDFIREGRGIRIVEVAGMFQLTTRPEHAIFFERLAHQPQQATLSQAAIETLAIIAYKQPITRSGIEDVRGVKSERAVNTLLSKQLIKEVGRAEGPGRPILFGTTREFLEYFGLRDLKELPPPPALVPMNDLQDEEEHLLFQMPDMFPEAGDE</sequence>